<accession>A0ABV0B7L6</accession>
<reference evidence="4 5" key="1">
    <citation type="submission" date="2024-05" db="EMBL/GenBank/DDBJ databases">
        <title>Sphingomonas sp. HF-S3 16S ribosomal RNA gene Genome sequencing and assembly.</title>
        <authorList>
            <person name="Lee H."/>
        </authorList>
    </citation>
    <scope>NUCLEOTIDE SEQUENCE [LARGE SCALE GENOMIC DNA]</scope>
    <source>
        <strain evidence="4 5">HF-S3</strain>
    </source>
</reference>
<sequence length="246" mass="27052">MAITKKKLAPPPETVDPFSAYFSVGEAIATLLHPFAEVVLHDLRTGRIVRIWNSFTQRQAGDLSNLKGAKDAFPDEESVLGPYEKALPSQGRTKSITAGLRNPENELIGFLCVNLDVSVLDSAIATMTSFASTELKRPEPIYRNDLQQHVSYLVRDYSLRVNKPIENLTRAERAELVGMVDRDGLFQARHSVTHVANAMKISRASIYNLLSKINKDSDNGDAEKPSTTPGTAGTKTSRRRTAPGSE</sequence>
<gene>
    <name evidence="4" type="ORF">TPR58_05980</name>
</gene>
<feature type="domain" description="YheO-like" evidence="2">
    <location>
        <begin position="20"/>
        <end position="123"/>
    </location>
</feature>
<protein>
    <submittedName>
        <fullName evidence="4">PAS domain-containing protein</fullName>
    </submittedName>
</protein>
<dbReference type="InterPro" id="IPR039445">
    <property type="entry name" value="DauR-like_HTH"/>
</dbReference>
<dbReference type="Pfam" id="PF13309">
    <property type="entry name" value="HTH_22"/>
    <property type="match status" value="1"/>
</dbReference>
<evidence type="ECO:0000313" key="4">
    <source>
        <dbReference type="EMBL" id="MEN3746706.1"/>
    </source>
</evidence>
<dbReference type="InterPro" id="IPR039446">
    <property type="entry name" value="DauR-like"/>
</dbReference>
<name>A0ABV0B7L6_9SPHN</name>
<evidence type="ECO:0000259" key="3">
    <source>
        <dbReference type="Pfam" id="PF13309"/>
    </source>
</evidence>
<evidence type="ECO:0000259" key="2">
    <source>
        <dbReference type="Pfam" id="PF08348"/>
    </source>
</evidence>
<dbReference type="EMBL" id="JBDIZK010000003">
    <property type="protein sequence ID" value="MEN3746706.1"/>
    <property type="molecule type" value="Genomic_DNA"/>
</dbReference>
<organism evidence="4 5">
    <name type="scientific">Sphingomonas rustica</name>
    <dbReference type="NCBI Taxonomy" id="3103142"/>
    <lineage>
        <taxon>Bacteria</taxon>
        <taxon>Pseudomonadati</taxon>
        <taxon>Pseudomonadota</taxon>
        <taxon>Alphaproteobacteria</taxon>
        <taxon>Sphingomonadales</taxon>
        <taxon>Sphingomonadaceae</taxon>
        <taxon>Sphingomonas</taxon>
    </lineage>
</organism>
<evidence type="ECO:0000256" key="1">
    <source>
        <dbReference type="SAM" id="MobiDB-lite"/>
    </source>
</evidence>
<feature type="compositionally biased region" description="Polar residues" evidence="1">
    <location>
        <begin position="225"/>
        <end position="235"/>
    </location>
</feature>
<dbReference type="RefSeq" id="WP_346245709.1">
    <property type="nucleotide sequence ID" value="NZ_JBDIZK010000003.1"/>
</dbReference>
<dbReference type="Proteomes" id="UP001427805">
    <property type="component" value="Unassembled WGS sequence"/>
</dbReference>
<dbReference type="Pfam" id="PF08348">
    <property type="entry name" value="PAS_6"/>
    <property type="match status" value="1"/>
</dbReference>
<dbReference type="PANTHER" id="PTHR35568">
    <property type="entry name" value="TRANSCRIPTIONAL REGULATOR DAUR"/>
    <property type="match status" value="1"/>
</dbReference>
<dbReference type="PANTHER" id="PTHR35568:SF1">
    <property type="entry name" value="TRANSCRIPTIONAL REGULATOR DAUR"/>
    <property type="match status" value="1"/>
</dbReference>
<feature type="compositionally biased region" description="Basic residues" evidence="1">
    <location>
        <begin position="236"/>
        <end position="246"/>
    </location>
</feature>
<feature type="compositionally biased region" description="Basic and acidic residues" evidence="1">
    <location>
        <begin position="214"/>
        <end position="224"/>
    </location>
</feature>
<evidence type="ECO:0000313" key="5">
    <source>
        <dbReference type="Proteomes" id="UP001427805"/>
    </source>
</evidence>
<comment type="caution">
    <text evidence="4">The sequence shown here is derived from an EMBL/GenBank/DDBJ whole genome shotgun (WGS) entry which is preliminary data.</text>
</comment>
<keyword evidence="5" id="KW-1185">Reference proteome</keyword>
<dbReference type="InterPro" id="IPR013559">
    <property type="entry name" value="YheO"/>
</dbReference>
<proteinExistence type="predicted"/>
<feature type="domain" description="Transcriptional regulator DauR-like HTH" evidence="3">
    <location>
        <begin position="153"/>
        <end position="210"/>
    </location>
</feature>
<feature type="region of interest" description="Disordered" evidence="1">
    <location>
        <begin position="214"/>
        <end position="246"/>
    </location>
</feature>